<dbReference type="PANTHER" id="PTHR16684:SF11">
    <property type="entry name" value="CENTROMERE PROTEIN C"/>
    <property type="match status" value="1"/>
</dbReference>
<feature type="compositionally biased region" description="Basic residues" evidence="5">
    <location>
        <begin position="397"/>
        <end position="407"/>
    </location>
</feature>
<feature type="compositionally biased region" description="Acidic residues" evidence="5">
    <location>
        <begin position="353"/>
        <end position="389"/>
    </location>
</feature>
<dbReference type="SUPFAM" id="SSF51182">
    <property type="entry name" value="RmlC-like cupins"/>
    <property type="match status" value="1"/>
</dbReference>
<gene>
    <name evidence="8" type="ORF">BU16DRAFT_129754</name>
</gene>
<feature type="compositionally biased region" description="Polar residues" evidence="5">
    <location>
        <begin position="320"/>
        <end position="330"/>
    </location>
</feature>
<evidence type="ECO:0000313" key="9">
    <source>
        <dbReference type="Proteomes" id="UP000799750"/>
    </source>
</evidence>
<dbReference type="InterPro" id="IPR011051">
    <property type="entry name" value="RmlC_Cupin_sf"/>
</dbReference>
<dbReference type="Gene3D" id="2.60.120.10">
    <property type="entry name" value="Jelly Rolls"/>
    <property type="match status" value="1"/>
</dbReference>
<evidence type="ECO:0000256" key="5">
    <source>
        <dbReference type="SAM" id="MobiDB-lite"/>
    </source>
</evidence>
<dbReference type="Proteomes" id="UP000799750">
    <property type="component" value="Unassembled WGS sequence"/>
</dbReference>
<dbReference type="Pfam" id="PF15624">
    <property type="entry name" value="Mif2_N"/>
    <property type="match status" value="1"/>
</dbReference>
<evidence type="ECO:0000259" key="6">
    <source>
        <dbReference type="Pfam" id="PF11699"/>
    </source>
</evidence>
<dbReference type="InterPro" id="IPR014710">
    <property type="entry name" value="RmlC-like_jellyroll"/>
</dbReference>
<protein>
    <recommendedName>
        <fullName evidence="10">Mif2/CENP-C cupin domain-containing protein</fullName>
    </recommendedName>
</protein>
<feature type="region of interest" description="Disordered" evidence="5">
    <location>
        <begin position="214"/>
        <end position="483"/>
    </location>
</feature>
<dbReference type="InterPro" id="IPR025974">
    <property type="entry name" value="Mif2/CENP-C_cupin"/>
</dbReference>
<dbReference type="PANTHER" id="PTHR16684">
    <property type="entry name" value="CENTROMERE PROTEIN C"/>
    <property type="match status" value="1"/>
</dbReference>
<feature type="compositionally biased region" description="Polar residues" evidence="5">
    <location>
        <begin position="163"/>
        <end position="174"/>
    </location>
</feature>
<keyword evidence="9" id="KW-1185">Reference proteome</keyword>
<dbReference type="InterPro" id="IPR028929">
    <property type="entry name" value="Mif2_N"/>
</dbReference>
<reference evidence="8" key="1">
    <citation type="journal article" date="2020" name="Stud. Mycol.">
        <title>101 Dothideomycetes genomes: a test case for predicting lifestyles and emergence of pathogens.</title>
        <authorList>
            <person name="Haridas S."/>
            <person name="Albert R."/>
            <person name="Binder M."/>
            <person name="Bloem J."/>
            <person name="Labutti K."/>
            <person name="Salamov A."/>
            <person name="Andreopoulos B."/>
            <person name="Baker S."/>
            <person name="Barry K."/>
            <person name="Bills G."/>
            <person name="Bluhm B."/>
            <person name="Cannon C."/>
            <person name="Castanera R."/>
            <person name="Culley D."/>
            <person name="Daum C."/>
            <person name="Ezra D."/>
            <person name="Gonzalez J."/>
            <person name="Henrissat B."/>
            <person name="Kuo A."/>
            <person name="Liang C."/>
            <person name="Lipzen A."/>
            <person name="Lutzoni F."/>
            <person name="Magnuson J."/>
            <person name="Mondo S."/>
            <person name="Nolan M."/>
            <person name="Ohm R."/>
            <person name="Pangilinan J."/>
            <person name="Park H.-J."/>
            <person name="Ramirez L."/>
            <person name="Alfaro M."/>
            <person name="Sun H."/>
            <person name="Tritt A."/>
            <person name="Yoshinaga Y."/>
            <person name="Zwiers L.-H."/>
            <person name="Turgeon B."/>
            <person name="Goodwin S."/>
            <person name="Spatafora J."/>
            <person name="Crous P."/>
            <person name="Grigoriev I."/>
        </authorList>
    </citation>
    <scope>NUCLEOTIDE SEQUENCE</scope>
    <source>
        <strain evidence="8">CBS 269.34</strain>
    </source>
</reference>
<evidence type="ECO:0000256" key="2">
    <source>
        <dbReference type="ARBA" id="ARBA00010291"/>
    </source>
</evidence>
<dbReference type="GO" id="GO:0019237">
    <property type="term" value="F:centromeric DNA binding"/>
    <property type="evidence" value="ECO:0007669"/>
    <property type="project" value="InterPro"/>
</dbReference>
<feature type="compositionally biased region" description="Basic residues" evidence="5">
    <location>
        <begin position="305"/>
        <end position="319"/>
    </location>
</feature>
<dbReference type="GO" id="GO:0051382">
    <property type="term" value="P:kinetochore assembly"/>
    <property type="evidence" value="ECO:0007669"/>
    <property type="project" value="InterPro"/>
</dbReference>
<organism evidence="8 9">
    <name type="scientific">Lophium mytilinum</name>
    <dbReference type="NCBI Taxonomy" id="390894"/>
    <lineage>
        <taxon>Eukaryota</taxon>
        <taxon>Fungi</taxon>
        <taxon>Dikarya</taxon>
        <taxon>Ascomycota</taxon>
        <taxon>Pezizomycotina</taxon>
        <taxon>Dothideomycetes</taxon>
        <taxon>Pleosporomycetidae</taxon>
        <taxon>Mytilinidiales</taxon>
        <taxon>Mytilinidiaceae</taxon>
        <taxon>Lophium</taxon>
    </lineage>
</organism>
<dbReference type="GO" id="GO:0051315">
    <property type="term" value="P:attachment of mitotic spindle microtubules to kinetochore"/>
    <property type="evidence" value="ECO:0007669"/>
    <property type="project" value="TreeGrafter"/>
</dbReference>
<dbReference type="AlphaFoldDB" id="A0A6A6QJH5"/>
<evidence type="ECO:0000256" key="1">
    <source>
        <dbReference type="ARBA" id="ARBA00004123"/>
    </source>
</evidence>
<dbReference type="GO" id="GO:0051455">
    <property type="term" value="P:spindle attachment to meiosis I kinetochore"/>
    <property type="evidence" value="ECO:0007669"/>
    <property type="project" value="TreeGrafter"/>
</dbReference>
<evidence type="ECO:0000256" key="3">
    <source>
        <dbReference type="ARBA" id="ARBA00023125"/>
    </source>
</evidence>
<feature type="domain" description="Mif2/CENP-C cupin" evidence="6">
    <location>
        <begin position="616"/>
        <end position="684"/>
    </location>
</feature>
<dbReference type="EMBL" id="MU004195">
    <property type="protein sequence ID" value="KAF2491833.1"/>
    <property type="molecule type" value="Genomic_DNA"/>
</dbReference>
<dbReference type="InterPro" id="IPR028386">
    <property type="entry name" value="CENP-C/Mif2/cnp3"/>
</dbReference>
<name>A0A6A6QJH5_9PEZI</name>
<comment type="subcellular location">
    <subcellularLocation>
        <location evidence="1">Nucleus</location>
    </subcellularLocation>
</comment>
<dbReference type="Pfam" id="PF11699">
    <property type="entry name" value="CENP-C_C"/>
    <property type="match status" value="1"/>
</dbReference>
<comment type="similarity">
    <text evidence="2">Belongs to the CENP-C/MIF2 family.</text>
</comment>
<evidence type="ECO:0000256" key="4">
    <source>
        <dbReference type="ARBA" id="ARBA00023242"/>
    </source>
</evidence>
<sequence>MAPAPGGTPGRKTRGGNKYFDVGVQGRKTGITLEDKGIRDEYGMEPLDGIFSSPEKSPPKRPAGRRSGGTVTTSESMEVQESSIPEPTQTIKSQNLLRKSKTVFPPPVSRSPMKTNLGSSPRRQSSMGPRSAARRSVGSPDRSTSHPVVSRRLDFSSTEEDPTSLTVARSTPVVTNGKGGRGPARPDIYDLQESPVRGQKRTYEESIVQEDQYTNGDSGLQFNGLQEQSLFPPIEDESLQFVQGAEDDDNAFGASSEDSLPLPEVTPPPAKKSRIGKTARANALPVEDEPSIREPTPKATQVRKGGVKSKAAPRVKPSKRSSIAQESSPALLQPRRSVPVQHSSKLKKKVPEPEPEEEEEGEEVDEDEETESVAEPDVVLEESTVEEEPVPMPPPQKRGRPPKNKVNVHRDSTSASKQESVFKVPAIPQRKVQPKPKPKAVPSERDPNARSGSVAASRQERGVSKAVSEVPSTASTISRRPPIVRGLQQLRQGTPFEDVGMRTTRSGRASVKPVDFWRGETIKYDHYKNNVEVVRADNRLESETAGKKRGAGKSKRRAKIEEDVELDDWEIDPGHLSGTVTAWNSELGVAKNELEEQEIAMSQEGIPFKDVSGGQFQFAKLVNLHPFFGAGLINLPPGGFKRPRNARQMQFAFFVFEGSAEVTISDERFNVHKGGYFQVPRGQFTLIFSLAACLLFHRGLSFFRPAASAHFQC</sequence>
<feature type="domain" description="Mif2 N-terminal" evidence="7">
    <location>
        <begin position="19"/>
        <end position="155"/>
    </location>
</feature>
<feature type="compositionally biased region" description="Polar residues" evidence="5">
    <location>
        <begin position="69"/>
        <end position="97"/>
    </location>
</feature>
<proteinExistence type="inferred from homology"/>
<evidence type="ECO:0008006" key="10">
    <source>
        <dbReference type="Google" id="ProtNLM"/>
    </source>
</evidence>
<dbReference type="OrthoDB" id="1939643at2759"/>
<feature type="compositionally biased region" description="Polar residues" evidence="5">
    <location>
        <begin position="214"/>
        <end position="229"/>
    </location>
</feature>
<feature type="compositionally biased region" description="Polar residues" evidence="5">
    <location>
        <begin position="112"/>
        <end position="128"/>
    </location>
</feature>
<dbReference type="GO" id="GO:0005634">
    <property type="term" value="C:nucleus"/>
    <property type="evidence" value="ECO:0007669"/>
    <property type="project" value="UniProtKB-SubCell"/>
</dbReference>
<keyword evidence="3" id="KW-0238">DNA-binding</keyword>
<evidence type="ECO:0000259" key="7">
    <source>
        <dbReference type="Pfam" id="PF15624"/>
    </source>
</evidence>
<keyword evidence="4" id="KW-0539">Nucleus</keyword>
<dbReference type="GO" id="GO:0000776">
    <property type="term" value="C:kinetochore"/>
    <property type="evidence" value="ECO:0007669"/>
    <property type="project" value="InterPro"/>
</dbReference>
<evidence type="ECO:0000313" key="8">
    <source>
        <dbReference type="EMBL" id="KAF2491833.1"/>
    </source>
</evidence>
<feature type="compositionally biased region" description="Basic and acidic residues" evidence="5">
    <location>
        <begin position="33"/>
        <end position="42"/>
    </location>
</feature>
<feature type="region of interest" description="Disordered" evidence="5">
    <location>
        <begin position="1"/>
        <end position="200"/>
    </location>
</feature>
<accession>A0A6A6QJH5</accession>